<proteinExistence type="predicted"/>
<gene>
    <name evidence="1" type="ORF">B4N89_40475</name>
</gene>
<dbReference type="RefSeq" id="WP_078981517.1">
    <property type="nucleotide sequence ID" value="NZ_MWQN01000003.1"/>
</dbReference>
<dbReference type="SUPFAM" id="SSF55961">
    <property type="entry name" value="Bet v1-like"/>
    <property type="match status" value="1"/>
</dbReference>
<keyword evidence="2" id="KW-1185">Reference proteome</keyword>
<accession>A0A1T3NNU5</accession>
<organism evidence="1 2">
    <name type="scientific">Embleya scabrispora</name>
    <dbReference type="NCBI Taxonomy" id="159449"/>
    <lineage>
        <taxon>Bacteria</taxon>
        <taxon>Bacillati</taxon>
        <taxon>Actinomycetota</taxon>
        <taxon>Actinomycetes</taxon>
        <taxon>Kitasatosporales</taxon>
        <taxon>Streptomycetaceae</taxon>
        <taxon>Embleya</taxon>
    </lineage>
</organism>
<dbReference type="EMBL" id="MWQN01000003">
    <property type="protein sequence ID" value="OPC78428.1"/>
    <property type="molecule type" value="Genomic_DNA"/>
</dbReference>
<evidence type="ECO:0000313" key="2">
    <source>
        <dbReference type="Proteomes" id="UP000190037"/>
    </source>
</evidence>
<sequence>MPHFETTTRIRVAPARAFEASLDIDAHTASMASSKERAIGGVTAGRIGLGESVTWRARHFGVVWRMTSRITAYEEPSRFVDEQVGGPFAYWRHEHRFTSDGAGGTVMRDVVDYAAPFGPIGAVVGWIGLHRYMVRLIVVRNEYLKDSLESTVSE</sequence>
<dbReference type="AlphaFoldDB" id="A0A1T3NNU5"/>
<dbReference type="OrthoDB" id="9801773at2"/>
<dbReference type="Pfam" id="PF10604">
    <property type="entry name" value="Polyketide_cyc2"/>
    <property type="match status" value="1"/>
</dbReference>
<dbReference type="InterPro" id="IPR023393">
    <property type="entry name" value="START-like_dom_sf"/>
</dbReference>
<protein>
    <submittedName>
        <fullName evidence="1">Cyclase</fullName>
    </submittedName>
</protein>
<name>A0A1T3NNU5_9ACTN</name>
<dbReference type="Proteomes" id="UP000190037">
    <property type="component" value="Unassembled WGS sequence"/>
</dbReference>
<dbReference type="CDD" id="cd07820">
    <property type="entry name" value="SRPBCC_3"/>
    <property type="match status" value="1"/>
</dbReference>
<reference evidence="1 2" key="1">
    <citation type="submission" date="2017-03" db="EMBL/GenBank/DDBJ databases">
        <title>Draft genome sequence of Streptomyces scabrisporus NF3, endophyte isolated from Amphipterygium adstringens.</title>
        <authorList>
            <person name="Vazquez M."/>
            <person name="Ceapa C.D."/>
            <person name="Rodriguez Luna D."/>
            <person name="Sanchez Esquivel S."/>
        </authorList>
    </citation>
    <scope>NUCLEOTIDE SEQUENCE [LARGE SCALE GENOMIC DNA]</scope>
    <source>
        <strain evidence="1 2">NF3</strain>
    </source>
</reference>
<comment type="caution">
    <text evidence="1">The sequence shown here is derived from an EMBL/GenBank/DDBJ whole genome shotgun (WGS) entry which is preliminary data.</text>
</comment>
<dbReference type="InterPro" id="IPR019587">
    <property type="entry name" value="Polyketide_cyclase/dehydratase"/>
</dbReference>
<evidence type="ECO:0000313" key="1">
    <source>
        <dbReference type="EMBL" id="OPC78428.1"/>
    </source>
</evidence>
<dbReference type="Gene3D" id="3.30.530.20">
    <property type="match status" value="1"/>
</dbReference>